<dbReference type="GO" id="GO:0043565">
    <property type="term" value="F:sequence-specific DNA binding"/>
    <property type="evidence" value="ECO:0007669"/>
    <property type="project" value="InterPro"/>
</dbReference>
<dbReference type="InterPro" id="IPR003313">
    <property type="entry name" value="AraC-bd"/>
</dbReference>
<evidence type="ECO:0000259" key="5">
    <source>
        <dbReference type="PROSITE" id="PS01124"/>
    </source>
</evidence>
<dbReference type="GO" id="GO:0003700">
    <property type="term" value="F:DNA-binding transcription factor activity"/>
    <property type="evidence" value="ECO:0007669"/>
    <property type="project" value="InterPro"/>
</dbReference>
<dbReference type="AlphaFoldDB" id="A0A5E7WFJ5"/>
<keyword evidence="1" id="KW-0805">Transcription regulation</keyword>
<name>A0A5E7WFJ5_PSEFL</name>
<accession>A0A5E7WFJ5</accession>
<proteinExistence type="predicted"/>
<dbReference type="PROSITE" id="PS01124">
    <property type="entry name" value="HTH_ARAC_FAMILY_2"/>
    <property type="match status" value="1"/>
</dbReference>
<keyword evidence="2" id="KW-0238">DNA-binding</keyword>
<dbReference type="Gene3D" id="1.10.10.60">
    <property type="entry name" value="Homeodomain-like"/>
    <property type="match status" value="1"/>
</dbReference>
<dbReference type="Proteomes" id="UP000325645">
    <property type="component" value="Unassembled WGS sequence"/>
</dbReference>
<dbReference type="Pfam" id="PF02311">
    <property type="entry name" value="AraC_binding"/>
    <property type="match status" value="1"/>
</dbReference>
<dbReference type="InterPro" id="IPR009057">
    <property type="entry name" value="Homeodomain-like_sf"/>
</dbReference>
<gene>
    <name evidence="6" type="ORF">PS943_03371</name>
</gene>
<dbReference type="PANTHER" id="PTHR46796:SF2">
    <property type="entry name" value="TRANSCRIPTIONAL REGULATORY PROTEIN"/>
    <property type="match status" value="1"/>
</dbReference>
<dbReference type="SUPFAM" id="SSF51215">
    <property type="entry name" value="Regulatory protein AraC"/>
    <property type="match status" value="1"/>
</dbReference>
<comment type="function">
    <text evidence="4">Regulatory protein of the TOL plasmid xyl operons. XylS activates the xylXYZLTEGFJQKIH operon required for the degradation of toluene, m-xylene and p-xylene.</text>
</comment>
<dbReference type="SUPFAM" id="SSF46689">
    <property type="entry name" value="Homeodomain-like"/>
    <property type="match status" value="2"/>
</dbReference>
<dbReference type="PANTHER" id="PTHR46796">
    <property type="entry name" value="HTH-TYPE TRANSCRIPTIONAL ACTIVATOR RHAS-RELATED"/>
    <property type="match status" value="1"/>
</dbReference>
<feature type="domain" description="HTH araC/xylS-type" evidence="5">
    <location>
        <begin position="196"/>
        <end position="293"/>
    </location>
</feature>
<evidence type="ECO:0000256" key="4">
    <source>
        <dbReference type="ARBA" id="ARBA00037345"/>
    </source>
</evidence>
<evidence type="ECO:0000313" key="7">
    <source>
        <dbReference type="Proteomes" id="UP000325645"/>
    </source>
</evidence>
<dbReference type="InterPro" id="IPR018060">
    <property type="entry name" value="HTH_AraC"/>
</dbReference>
<evidence type="ECO:0000256" key="2">
    <source>
        <dbReference type="ARBA" id="ARBA00023125"/>
    </source>
</evidence>
<evidence type="ECO:0000313" key="6">
    <source>
        <dbReference type="EMBL" id="VVQ33566.1"/>
    </source>
</evidence>
<protein>
    <recommendedName>
        <fullName evidence="5">HTH araC/xylS-type domain-containing protein</fullName>
    </recommendedName>
</protein>
<reference evidence="6 7" key="1">
    <citation type="submission" date="2019-09" db="EMBL/GenBank/DDBJ databases">
        <authorList>
            <person name="Chandra G."/>
            <person name="Truman W A."/>
        </authorList>
    </citation>
    <scope>NUCLEOTIDE SEQUENCE [LARGE SCALE GENOMIC DNA]</scope>
    <source>
        <strain evidence="6">PS943</strain>
    </source>
</reference>
<evidence type="ECO:0000256" key="1">
    <source>
        <dbReference type="ARBA" id="ARBA00023015"/>
    </source>
</evidence>
<keyword evidence="3" id="KW-0804">Transcription</keyword>
<dbReference type="InterPro" id="IPR050204">
    <property type="entry name" value="AraC_XylS_family_regulators"/>
</dbReference>
<sequence>MNRVELRVDPSCYGFEGTYLQSHRCATMQDHPSQRDWVRHAPQTSKLERFEAFFCAHAFDPHRHDTYAIGRTVAGVHRFNYRGESKLCLPGETMIVHPDESHDGCAGSEAGFRYRGVYVPPSLVQQILKGKPLPFFKAGVTQDSRLAAAADALLDTLGDELDSLAEDDAFYTFVTTLAELAGQPPGRTAHHFAAAARAREYIDDNLDRPITLDDLADCAGRDRWSLSNDFRVFFGTSPHRYLTLRRLDRVKALSQGGLAMSDAAIDAGFFDQSHMSRHFKKAFGISPSRWCNPA</sequence>
<dbReference type="InterPro" id="IPR037923">
    <property type="entry name" value="HTH-like"/>
</dbReference>
<evidence type="ECO:0000256" key="3">
    <source>
        <dbReference type="ARBA" id="ARBA00023163"/>
    </source>
</evidence>
<dbReference type="EMBL" id="CABVJH010000006">
    <property type="protein sequence ID" value="VVQ33566.1"/>
    <property type="molecule type" value="Genomic_DNA"/>
</dbReference>
<dbReference type="Pfam" id="PF12833">
    <property type="entry name" value="HTH_18"/>
    <property type="match status" value="1"/>
</dbReference>
<dbReference type="SMART" id="SM00342">
    <property type="entry name" value="HTH_ARAC"/>
    <property type="match status" value="1"/>
</dbReference>
<organism evidence="6 7">
    <name type="scientific">Pseudomonas fluorescens</name>
    <dbReference type="NCBI Taxonomy" id="294"/>
    <lineage>
        <taxon>Bacteria</taxon>
        <taxon>Pseudomonadati</taxon>
        <taxon>Pseudomonadota</taxon>
        <taxon>Gammaproteobacteria</taxon>
        <taxon>Pseudomonadales</taxon>
        <taxon>Pseudomonadaceae</taxon>
        <taxon>Pseudomonas</taxon>
    </lineage>
</organism>